<dbReference type="InterPro" id="IPR016040">
    <property type="entry name" value="NAD(P)-bd_dom"/>
</dbReference>
<dbReference type="CDD" id="cd05246">
    <property type="entry name" value="dTDP_GD_SDR_e"/>
    <property type="match status" value="1"/>
</dbReference>
<dbReference type="GO" id="GO:0008460">
    <property type="term" value="F:dTDP-glucose 4,6-dehydratase activity"/>
    <property type="evidence" value="ECO:0007669"/>
    <property type="project" value="UniProtKB-EC"/>
</dbReference>
<dbReference type="RefSeq" id="WP_090018901.1">
    <property type="nucleotide sequence ID" value="NZ_FNCE01000002.1"/>
</dbReference>
<dbReference type="EC" id="4.2.1.46" evidence="4 7"/>
<dbReference type="EMBL" id="FNCE01000002">
    <property type="protein sequence ID" value="SDF76604.1"/>
    <property type="molecule type" value="Genomic_DNA"/>
</dbReference>
<evidence type="ECO:0000256" key="5">
    <source>
        <dbReference type="ARBA" id="ARBA00023027"/>
    </source>
</evidence>
<evidence type="ECO:0000256" key="7">
    <source>
        <dbReference type="RuleBase" id="RU004473"/>
    </source>
</evidence>
<evidence type="ECO:0000256" key="4">
    <source>
        <dbReference type="ARBA" id="ARBA00011990"/>
    </source>
</evidence>
<protein>
    <recommendedName>
        <fullName evidence="4 7">dTDP-glucose 4,6-dehydratase</fullName>
        <ecNumber evidence="4 7">4.2.1.46</ecNumber>
    </recommendedName>
</protein>
<organism evidence="9 10">
    <name type="scientific">Limimonas halophila</name>
    <dbReference type="NCBI Taxonomy" id="1082479"/>
    <lineage>
        <taxon>Bacteria</taxon>
        <taxon>Pseudomonadati</taxon>
        <taxon>Pseudomonadota</taxon>
        <taxon>Alphaproteobacteria</taxon>
        <taxon>Rhodospirillales</taxon>
        <taxon>Rhodovibrionaceae</taxon>
        <taxon>Limimonas</taxon>
    </lineage>
</organism>
<evidence type="ECO:0000256" key="2">
    <source>
        <dbReference type="ARBA" id="ARBA00001911"/>
    </source>
</evidence>
<dbReference type="Gene3D" id="3.40.50.720">
    <property type="entry name" value="NAD(P)-binding Rossmann-like Domain"/>
    <property type="match status" value="1"/>
</dbReference>
<dbReference type="SUPFAM" id="SSF51735">
    <property type="entry name" value="NAD(P)-binding Rossmann-fold domains"/>
    <property type="match status" value="1"/>
</dbReference>
<keyword evidence="5" id="KW-0520">NAD</keyword>
<dbReference type="GO" id="GO:0009225">
    <property type="term" value="P:nucleotide-sugar metabolic process"/>
    <property type="evidence" value="ECO:0007669"/>
    <property type="project" value="InterPro"/>
</dbReference>
<reference evidence="9 10" key="1">
    <citation type="submission" date="2016-10" db="EMBL/GenBank/DDBJ databases">
        <authorList>
            <person name="de Groot N.N."/>
        </authorList>
    </citation>
    <scope>NUCLEOTIDE SEQUENCE [LARGE SCALE GENOMIC DNA]</scope>
    <source>
        <strain evidence="9 10">DSM 25584</strain>
    </source>
</reference>
<name>A0A1G7NRC7_9PROT</name>
<feature type="domain" description="NAD(P)-binding" evidence="8">
    <location>
        <begin position="4"/>
        <end position="323"/>
    </location>
</feature>
<accession>A0A1G7NRC7</accession>
<dbReference type="Proteomes" id="UP000199415">
    <property type="component" value="Unassembled WGS sequence"/>
</dbReference>
<dbReference type="PANTHER" id="PTHR43000">
    <property type="entry name" value="DTDP-D-GLUCOSE 4,6-DEHYDRATASE-RELATED"/>
    <property type="match status" value="1"/>
</dbReference>
<evidence type="ECO:0000259" key="8">
    <source>
        <dbReference type="Pfam" id="PF16363"/>
    </source>
</evidence>
<dbReference type="InterPro" id="IPR005888">
    <property type="entry name" value="dTDP_Gluc_deHydtase"/>
</dbReference>
<comment type="catalytic activity">
    <reaction evidence="1 7">
        <text>dTDP-alpha-D-glucose = dTDP-4-dehydro-6-deoxy-alpha-D-glucose + H2O</text>
        <dbReference type="Rhea" id="RHEA:17221"/>
        <dbReference type="ChEBI" id="CHEBI:15377"/>
        <dbReference type="ChEBI" id="CHEBI:57477"/>
        <dbReference type="ChEBI" id="CHEBI:57649"/>
        <dbReference type="EC" id="4.2.1.46"/>
    </reaction>
</comment>
<dbReference type="Gene3D" id="3.90.25.10">
    <property type="entry name" value="UDP-galactose 4-epimerase, domain 1"/>
    <property type="match status" value="1"/>
</dbReference>
<dbReference type="STRING" id="1082479.SAMN05216241_102274"/>
<evidence type="ECO:0000313" key="10">
    <source>
        <dbReference type="Proteomes" id="UP000199415"/>
    </source>
</evidence>
<comment type="cofactor">
    <cofactor evidence="2 7">
        <name>NAD(+)</name>
        <dbReference type="ChEBI" id="CHEBI:57540"/>
    </cofactor>
</comment>
<evidence type="ECO:0000256" key="6">
    <source>
        <dbReference type="ARBA" id="ARBA00023239"/>
    </source>
</evidence>
<dbReference type="OrthoDB" id="9801785at2"/>
<dbReference type="Pfam" id="PF16363">
    <property type="entry name" value="GDP_Man_Dehyd"/>
    <property type="match status" value="1"/>
</dbReference>
<evidence type="ECO:0000313" key="9">
    <source>
        <dbReference type="EMBL" id="SDF76604.1"/>
    </source>
</evidence>
<keyword evidence="6 7" id="KW-0456">Lyase</keyword>
<dbReference type="NCBIfam" id="TIGR01181">
    <property type="entry name" value="dTDP_gluc_dehyt"/>
    <property type="match status" value="1"/>
</dbReference>
<proteinExistence type="inferred from homology"/>
<comment type="similarity">
    <text evidence="3 7">Belongs to the NAD(P)-dependent epimerase/dehydratase family. dTDP-glucose dehydratase subfamily.</text>
</comment>
<sequence length="352" mass="38884">MRILVTGGMGFIGSALVRHLITDTSHAVVNVDKLTYAANPDAVEAVTASPRYVFARGDIADAERMREIFRRHPPDIVINLAAESHVDRSIDAPMAFSRTNILGTQTLLDVALTHWHHLPAASRAAFRFHQVSTDEVYGSMPAGYLASEDTPYAPNSPYAASKAAADHLVRAWNRTYGLPTVITNCSNCYGPWQFPEKLIPLMVTKALSGEALPVYGTGENRRDWLHVDDHVRALVLAATRAEPGSHYNIGASGPLRNLDVVRAICSSLDELEPRADGHGYANQITFVVDRPGHDLRYAVDPARIRTDLGWQPEHGFDAGLHETVRWYLGQGTWWRDIRTNRYAGERLGQAAS</sequence>
<dbReference type="InterPro" id="IPR036291">
    <property type="entry name" value="NAD(P)-bd_dom_sf"/>
</dbReference>
<evidence type="ECO:0000256" key="1">
    <source>
        <dbReference type="ARBA" id="ARBA00001539"/>
    </source>
</evidence>
<keyword evidence="10" id="KW-1185">Reference proteome</keyword>
<dbReference type="AlphaFoldDB" id="A0A1G7NRC7"/>
<gene>
    <name evidence="9" type="ORF">SAMN05216241_102274</name>
</gene>
<evidence type="ECO:0000256" key="3">
    <source>
        <dbReference type="ARBA" id="ARBA00008178"/>
    </source>
</evidence>